<dbReference type="InterPro" id="IPR011004">
    <property type="entry name" value="Trimer_LpxA-like_sf"/>
</dbReference>
<protein>
    <submittedName>
        <fullName evidence="4">Acetyltransferase EpsM</fullName>
    </submittedName>
</protein>
<evidence type="ECO:0000259" key="3">
    <source>
        <dbReference type="Pfam" id="PF17836"/>
    </source>
</evidence>
<gene>
    <name evidence="4" type="ORF">SAMN05216389_10345</name>
</gene>
<dbReference type="AlphaFoldDB" id="A0A1I0A2I4"/>
<feature type="binding site" evidence="2">
    <location>
        <position position="80"/>
    </location>
    <ligand>
        <name>substrate</name>
    </ligand>
</feature>
<evidence type="ECO:0000313" key="5">
    <source>
        <dbReference type="Proteomes" id="UP000198618"/>
    </source>
</evidence>
<dbReference type="InterPro" id="IPR050179">
    <property type="entry name" value="Trans_hexapeptide_repeat"/>
</dbReference>
<dbReference type="InterPro" id="IPR020019">
    <property type="entry name" value="AcTrfase_PglD-like"/>
</dbReference>
<accession>A0A1I0A2I4</accession>
<dbReference type="STRING" id="930131.SAMN05216389_10345"/>
<dbReference type="SUPFAM" id="SSF51161">
    <property type="entry name" value="Trimeric LpxA-like enzymes"/>
    <property type="match status" value="1"/>
</dbReference>
<dbReference type="Gene3D" id="2.160.10.10">
    <property type="entry name" value="Hexapeptide repeat proteins"/>
    <property type="match status" value="1"/>
</dbReference>
<dbReference type="Pfam" id="PF17836">
    <property type="entry name" value="PglD_N"/>
    <property type="match status" value="1"/>
</dbReference>
<reference evidence="4 5" key="1">
    <citation type="submission" date="2016-10" db="EMBL/GenBank/DDBJ databases">
        <authorList>
            <person name="de Groot N.N."/>
        </authorList>
    </citation>
    <scope>NUCLEOTIDE SEQUENCE [LARGE SCALE GENOMIC DNA]</scope>
    <source>
        <strain evidence="4 5">IBRC-M 10780</strain>
    </source>
</reference>
<dbReference type="GO" id="GO:0016740">
    <property type="term" value="F:transferase activity"/>
    <property type="evidence" value="ECO:0007669"/>
    <property type="project" value="UniProtKB-KW"/>
</dbReference>
<evidence type="ECO:0000313" key="4">
    <source>
        <dbReference type="EMBL" id="SES88353.1"/>
    </source>
</evidence>
<proteinExistence type="predicted"/>
<dbReference type="Pfam" id="PF00132">
    <property type="entry name" value="Hexapep"/>
    <property type="match status" value="1"/>
</dbReference>
<dbReference type="InterPro" id="IPR001451">
    <property type="entry name" value="Hexapep"/>
</dbReference>
<evidence type="ECO:0000256" key="2">
    <source>
        <dbReference type="PIRSR" id="PIRSR620019-2"/>
    </source>
</evidence>
<dbReference type="InterPro" id="IPR041561">
    <property type="entry name" value="PglD_N"/>
</dbReference>
<evidence type="ECO:0000256" key="1">
    <source>
        <dbReference type="PIRSR" id="PIRSR620019-1"/>
    </source>
</evidence>
<feature type="domain" description="PglD N-terminal" evidence="3">
    <location>
        <begin position="15"/>
        <end position="92"/>
    </location>
</feature>
<keyword evidence="5" id="KW-1185">Reference proteome</keyword>
<dbReference type="NCBIfam" id="TIGR03570">
    <property type="entry name" value="NeuD_NnaD"/>
    <property type="match status" value="1"/>
</dbReference>
<feature type="site" description="Increases basicity of active site His" evidence="1">
    <location>
        <position position="148"/>
    </location>
</feature>
<dbReference type="PANTHER" id="PTHR43300:SF7">
    <property type="entry name" value="UDP-N-ACETYLBACILLOSAMINE N-ACETYLTRANSFERASE"/>
    <property type="match status" value="1"/>
</dbReference>
<feature type="binding site" evidence="2">
    <location>
        <position position="156"/>
    </location>
    <ligand>
        <name>acetyl-CoA</name>
        <dbReference type="ChEBI" id="CHEBI:57288"/>
    </ligand>
</feature>
<dbReference type="Gene3D" id="3.40.50.20">
    <property type="match status" value="1"/>
</dbReference>
<dbReference type="Proteomes" id="UP000198618">
    <property type="component" value="Unassembled WGS sequence"/>
</dbReference>
<sequence>MKNSEEHRGTLSMSKLILIGAGGHSKVVQDIVATNKELQLYAIVDEKYEQTVEKNGVIYANTSYIKQLDYESYDFCIAIGNNAIRKKVYEELDIPLSRYKSLIHPRTVISNSAKIGNGTVIMPGVVINADTEVQHHCIINTNAVVEHDNRISDYVHISPNATLSGVVTVGEGTHVGAGATIIQVKSIGKWCTVGAGAVVVRDFGDNQTVVGVPAKEMKK</sequence>
<keyword evidence="4" id="KW-0808">Transferase</keyword>
<organism evidence="4 5">
    <name type="scientific">Oceanobacillus limi</name>
    <dbReference type="NCBI Taxonomy" id="930131"/>
    <lineage>
        <taxon>Bacteria</taxon>
        <taxon>Bacillati</taxon>
        <taxon>Bacillota</taxon>
        <taxon>Bacilli</taxon>
        <taxon>Bacillales</taxon>
        <taxon>Bacillaceae</taxon>
        <taxon>Oceanobacillus</taxon>
    </lineage>
</organism>
<dbReference type="CDD" id="cd03360">
    <property type="entry name" value="LbH_AT_putative"/>
    <property type="match status" value="1"/>
</dbReference>
<name>A0A1I0A2I4_9BACI</name>
<dbReference type="EMBL" id="FOHE01000003">
    <property type="protein sequence ID" value="SES88353.1"/>
    <property type="molecule type" value="Genomic_DNA"/>
</dbReference>
<dbReference type="PANTHER" id="PTHR43300">
    <property type="entry name" value="ACETYLTRANSFERASE"/>
    <property type="match status" value="1"/>
</dbReference>
<feature type="active site" description="Proton acceptor" evidence="1">
    <location>
        <position position="147"/>
    </location>
</feature>